<comment type="caution">
    <text evidence="2">The sequence shown here is derived from an EMBL/GenBank/DDBJ whole genome shotgun (WGS) entry which is preliminary data.</text>
</comment>
<dbReference type="RefSeq" id="WP_272087397.1">
    <property type="nucleotide sequence ID" value="NZ_JAQNDL010000002.1"/>
</dbReference>
<name>A0ABT5E0D9_9BACT</name>
<evidence type="ECO:0000313" key="2">
    <source>
        <dbReference type="EMBL" id="MDC0718888.1"/>
    </source>
</evidence>
<accession>A0ABT5E0D9</accession>
<gene>
    <name evidence="2" type="ORF">POL25_18435</name>
</gene>
<evidence type="ECO:0000256" key="1">
    <source>
        <dbReference type="SAM" id="MobiDB-lite"/>
    </source>
</evidence>
<keyword evidence="3" id="KW-1185">Reference proteome</keyword>
<organism evidence="2 3">
    <name type="scientific">Nannocystis bainbridge</name>
    <dbReference type="NCBI Taxonomy" id="2995303"/>
    <lineage>
        <taxon>Bacteria</taxon>
        <taxon>Pseudomonadati</taxon>
        <taxon>Myxococcota</taxon>
        <taxon>Polyangia</taxon>
        <taxon>Nannocystales</taxon>
        <taxon>Nannocystaceae</taxon>
        <taxon>Nannocystis</taxon>
    </lineage>
</organism>
<sequence>MTLAAAGLRPPRETLAGLAAGACLAVGLTACPAGDAGTTDTPTTTTTTATAPPSTSADTTTTTSTTTTAAPTTTSDGPDATTTGTATTDTSTTSTTGTEPPPNVALTLITDDNRAYVEMHGGWGPHLRGLMRAPDGSLWFHVDAGEDVLHNRTIRYFRRGPDEPAWSLVAEQPHTDGVQQNAASILVGSMLYTYGVNIQQQFLEECYLDTADPALRACNAVLVSGNVYTTPPSSNYVGAAVLGPGARVVWFTVVGAGGGPGQWIYTYNYGGGWNGPVQVDLGGANDLGYVHAMATPGGELALVGQTFTGNYPDGSYAAVVADVTMGQVPKYMSLEPPDPAAQVQSGADLFHDPAGDTHVLAYFDDVVAYYHRPAGAAWDTHTSPLHVFADTYRARFARPAGAPLWLIRGSLSGQGVELLRAPAPGGPVAWADAEVLEVASPGPGFAAPSAIYVESPTYQQGQAGALEFAVCGQYQVGDRSIWHGRLD</sequence>
<reference evidence="2 3" key="1">
    <citation type="submission" date="2022-11" db="EMBL/GenBank/DDBJ databases">
        <title>Minimal conservation of predation-associated metabolite biosynthetic gene clusters underscores biosynthetic potential of Myxococcota including descriptions for ten novel species: Archangium lansinium sp. nov., Myxococcus landrumus sp. nov., Nannocystis bai.</title>
        <authorList>
            <person name="Ahearne A."/>
            <person name="Stevens C."/>
            <person name="Dowd S."/>
        </authorList>
    </citation>
    <scope>NUCLEOTIDE SEQUENCE [LARGE SCALE GENOMIC DNA]</scope>
    <source>
        <strain evidence="2 3">BB15-2</strain>
    </source>
</reference>
<dbReference type="EMBL" id="JAQNDL010000002">
    <property type="protein sequence ID" value="MDC0718888.1"/>
    <property type="molecule type" value="Genomic_DNA"/>
</dbReference>
<dbReference type="Proteomes" id="UP001221686">
    <property type="component" value="Unassembled WGS sequence"/>
</dbReference>
<evidence type="ECO:0000313" key="3">
    <source>
        <dbReference type="Proteomes" id="UP001221686"/>
    </source>
</evidence>
<proteinExistence type="predicted"/>
<feature type="compositionally biased region" description="Low complexity" evidence="1">
    <location>
        <begin position="36"/>
        <end position="98"/>
    </location>
</feature>
<protein>
    <submittedName>
        <fullName evidence="2">Uncharacterized protein</fullName>
    </submittedName>
</protein>
<feature type="region of interest" description="Disordered" evidence="1">
    <location>
        <begin position="36"/>
        <end position="105"/>
    </location>
</feature>